<evidence type="ECO:0000313" key="8">
    <source>
        <dbReference type="Proteomes" id="UP000316008"/>
    </source>
</evidence>
<feature type="domain" description="Thioredoxin" evidence="6">
    <location>
        <begin position="1"/>
        <end position="154"/>
    </location>
</feature>
<gene>
    <name evidence="7" type="ORF">FO442_11340</name>
</gene>
<keyword evidence="3 5" id="KW-0560">Oxidoreductase</keyword>
<evidence type="ECO:0000256" key="5">
    <source>
        <dbReference type="RuleBase" id="RU000499"/>
    </source>
</evidence>
<dbReference type="Pfam" id="PF00255">
    <property type="entry name" value="GSHPx"/>
    <property type="match status" value="1"/>
</dbReference>
<accession>A0A556MQX7</accession>
<dbReference type="RefSeq" id="WP_144333309.1">
    <property type="nucleotide sequence ID" value="NZ_VLPL01000005.1"/>
</dbReference>
<dbReference type="PANTHER" id="PTHR11592:SF78">
    <property type="entry name" value="GLUTATHIONE PEROXIDASE"/>
    <property type="match status" value="1"/>
</dbReference>
<dbReference type="SUPFAM" id="SSF52833">
    <property type="entry name" value="Thioredoxin-like"/>
    <property type="match status" value="1"/>
</dbReference>
<dbReference type="InterPro" id="IPR036249">
    <property type="entry name" value="Thioredoxin-like_sf"/>
</dbReference>
<evidence type="ECO:0000256" key="2">
    <source>
        <dbReference type="ARBA" id="ARBA00022559"/>
    </source>
</evidence>
<comment type="similarity">
    <text evidence="1 5">Belongs to the glutathione peroxidase family.</text>
</comment>
<dbReference type="PROSITE" id="PS51352">
    <property type="entry name" value="THIOREDOXIN_2"/>
    <property type="match status" value="1"/>
</dbReference>
<dbReference type="CDD" id="cd00340">
    <property type="entry name" value="GSH_Peroxidase"/>
    <property type="match status" value="1"/>
</dbReference>
<dbReference type="InterPro" id="IPR029759">
    <property type="entry name" value="GPX_AS"/>
</dbReference>
<dbReference type="GO" id="GO:0004601">
    <property type="term" value="F:peroxidase activity"/>
    <property type="evidence" value="ECO:0007669"/>
    <property type="project" value="UniProtKB-KW"/>
</dbReference>
<evidence type="ECO:0000256" key="3">
    <source>
        <dbReference type="ARBA" id="ARBA00023002"/>
    </source>
</evidence>
<dbReference type="GO" id="GO:0006979">
    <property type="term" value="P:response to oxidative stress"/>
    <property type="evidence" value="ECO:0007669"/>
    <property type="project" value="InterPro"/>
</dbReference>
<dbReference type="PROSITE" id="PS51355">
    <property type="entry name" value="GLUTATHIONE_PEROXID_3"/>
    <property type="match status" value="1"/>
</dbReference>
<dbReference type="Proteomes" id="UP000316008">
    <property type="component" value="Unassembled WGS sequence"/>
</dbReference>
<dbReference type="InterPro" id="IPR013766">
    <property type="entry name" value="Thioredoxin_domain"/>
</dbReference>
<reference evidence="7 8" key="1">
    <citation type="submission" date="2019-07" db="EMBL/GenBank/DDBJ databases">
        <authorList>
            <person name="Huq M.A."/>
        </authorList>
    </citation>
    <scope>NUCLEOTIDE SEQUENCE [LARGE SCALE GENOMIC DNA]</scope>
    <source>
        <strain evidence="7 8">MAH-3</strain>
    </source>
</reference>
<dbReference type="Gene3D" id="3.40.30.10">
    <property type="entry name" value="Glutaredoxin"/>
    <property type="match status" value="1"/>
</dbReference>
<dbReference type="PIRSF" id="PIRSF000303">
    <property type="entry name" value="Glutathion_perox"/>
    <property type="match status" value="1"/>
</dbReference>
<evidence type="ECO:0000256" key="4">
    <source>
        <dbReference type="PIRSR" id="PIRSR000303-1"/>
    </source>
</evidence>
<sequence>MRLYDFSLNYLDGKPIDWNDFKGKKVLLVNVASQCGLTPQYAQLQELNEAFGGDHFAIIGVPCNDFAGQEPGTAEEIATFCSVNYGVSFPLSEKVHTIGEEIHPIYEWLKEQTGTEVSWNFQKYLIDQEGKIAGYFSPQTEPAESHILDWIKKS</sequence>
<dbReference type="PROSITE" id="PS00460">
    <property type="entry name" value="GLUTATHIONE_PEROXID_1"/>
    <property type="match status" value="1"/>
</dbReference>
<evidence type="ECO:0000259" key="6">
    <source>
        <dbReference type="PROSITE" id="PS51352"/>
    </source>
</evidence>
<feature type="active site" evidence="4">
    <location>
        <position position="35"/>
    </location>
</feature>
<evidence type="ECO:0000313" key="7">
    <source>
        <dbReference type="EMBL" id="TSJ42354.1"/>
    </source>
</evidence>
<comment type="caution">
    <text evidence="7">The sequence shown here is derived from an EMBL/GenBank/DDBJ whole genome shotgun (WGS) entry which is preliminary data.</text>
</comment>
<proteinExistence type="inferred from homology"/>
<dbReference type="PANTHER" id="PTHR11592">
    <property type="entry name" value="GLUTATHIONE PEROXIDASE"/>
    <property type="match status" value="1"/>
</dbReference>
<keyword evidence="2 5" id="KW-0575">Peroxidase</keyword>
<organism evidence="7 8">
    <name type="scientific">Fluviicola chungangensis</name>
    <dbReference type="NCBI Taxonomy" id="2597671"/>
    <lineage>
        <taxon>Bacteria</taxon>
        <taxon>Pseudomonadati</taxon>
        <taxon>Bacteroidota</taxon>
        <taxon>Flavobacteriia</taxon>
        <taxon>Flavobacteriales</taxon>
        <taxon>Crocinitomicaceae</taxon>
        <taxon>Fluviicola</taxon>
    </lineage>
</organism>
<protein>
    <recommendedName>
        <fullName evidence="5">Glutathione peroxidase</fullName>
    </recommendedName>
</protein>
<evidence type="ECO:0000256" key="1">
    <source>
        <dbReference type="ARBA" id="ARBA00006926"/>
    </source>
</evidence>
<dbReference type="AlphaFoldDB" id="A0A556MQX7"/>
<dbReference type="PRINTS" id="PR01011">
    <property type="entry name" value="GLUTPROXDASE"/>
</dbReference>
<dbReference type="OrthoDB" id="9789406at2"/>
<dbReference type="InterPro" id="IPR000889">
    <property type="entry name" value="Glutathione_peroxidase"/>
</dbReference>
<dbReference type="EMBL" id="VLPL01000005">
    <property type="protein sequence ID" value="TSJ42354.1"/>
    <property type="molecule type" value="Genomic_DNA"/>
</dbReference>
<keyword evidence="8" id="KW-1185">Reference proteome</keyword>
<name>A0A556MQX7_9FLAO</name>